<feature type="transmembrane region" description="Helical" evidence="1">
    <location>
        <begin position="97"/>
        <end position="119"/>
    </location>
</feature>
<feature type="transmembrane region" description="Helical" evidence="1">
    <location>
        <begin position="12"/>
        <end position="31"/>
    </location>
</feature>
<organism evidence="2 3">
    <name type="scientific">Cryobacterium cryoconiti</name>
    <dbReference type="NCBI Taxonomy" id="1259239"/>
    <lineage>
        <taxon>Bacteria</taxon>
        <taxon>Bacillati</taxon>
        <taxon>Actinomycetota</taxon>
        <taxon>Actinomycetes</taxon>
        <taxon>Micrococcales</taxon>
        <taxon>Microbacteriaceae</taxon>
        <taxon>Cryobacterium</taxon>
    </lineage>
</organism>
<dbReference type="Proteomes" id="UP000297472">
    <property type="component" value="Unassembled WGS sequence"/>
</dbReference>
<keyword evidence="1" id="KW-1133">Transmembrane helix</keyword>
<comment type="caution">
    <text evidence="2">The sequence shown here is derived from an EMBL/GenBank/DDBJ whole genome shotgun (WGS) entry which is preliminary data.</text>
</comment>
<accession>A0A4Y8K196</accession>
<dbReference type="OrthoDB" id="3698172at2"/>
<dbReference type="EMBL" id="SOHA01000007">
    <property type="protein sequence ID" value="TFD32595.1"/>
    <property type="molecule type" value="Genomic_DNA"/>
</dbReference>
<protein>
    <submittedName>
        <fullName evidence="2">DUF3054 domain-containing protein</fullName>
    </submittedName>
</protein>
<dbReference type="InterPro" id="IPR021414">
    <property type="entry name" value="DUF3054"/>
</dbReference>
<dbReference type="Pfam" id="PF11255">
    <property type="entry name" value="DUF3054"/>
    <property type="match status" value="1"/>
</dbReference>
<keyword evidence="1" id="KW-0472">Membrane</keyword>
<sequence>MAFQQNNRSGLLLAAGLDAALVLVFVLIGRASHGEGLLGTLITGLPFLGGLLAGWLVMRAWHSPQKIVWTGTGIWILTVGVGMLLRTVSGQGTEFSFVVVTTIVLGVFLLGWRGLAVLFRRRQARTRTVTAA</sequence>
<evidence type="ECO:0000313" key="3">
    <source>
        <dbReference type="Proteomes" id="UP000297472"/>
    </source>
</evidence>
<feature type="transmembrane region" description="Helical" evidence="1">
    <location>
        <begin position="67"/>
        <end position="85"/>
    </location>
</feature>
<feature type="transmembrane region" description="Helical" evidence="1">
    <location>
        <begin position="37"/>
        <end position="58"/>
    </location>
</feature>
<evidence type="ECO:0000256" key="1">
    <source>
        <dbReference type="SAM" id="Phobius"/>
    </source>
</evidence>
<reference evidence="2 3" key="1">
    <citation type="submission" date="2019-03" db="EMBL/GenBank/DDBJ databases">
        <title>Genomics of glacier-inhabiting Cryobacterium strains.</title>
        <authorList>
            <person name="Liu Q."/>
            <person name="Xin Y.-H."/>
        </authorList>
    </citation>
    <scope>NUCLEOTIDE SEQUENCE [LARGE SCALE GENOMIC DNA]</scope>
    <source>
        <strain evidence="2 3">TMT1-51</strain>
    </source>
</reference>
<name>A0A4Y8K196_9MICO</name>
<proteinExistence type="predicted"/>
<dbReference type="AlphaFoldDB" id="A0A4Y8K196"/>
<keyword evidence="3" id="KW-1185">Reference proteome</keyword>
<gene>
    <name evidence="2" type="ORF">E3T49_04355</name>
</gene>
<keyword evidence="1" id="KW-0812">Transmembrane</keyword>
<evidence type="ECO:0000313" key="2">
    <source>
        <dbReference type="EMBL" id="TFD32595.1"/>
    </source>
</evidence>
<dbReference type="RefSeq" id="WP_134423745.1">
    <property type="nucleotide sequence ID" value="NZ_SOHA01000007.1"/>
</dbReference>